<name>A0ABU9N7G3_9FLAO</name>
<evidence type="ECO:0000256" key="1">
    <source>
        <dbReference type="SAM" id="SignalP"/>
    </source>
</evidence>
<keyword evidence="3" id="KW-1185">Reference proteome</keyword>
<keyword evidence="1" id="KW-0732">Signal</keyword>
<proteinExistence type="predicted"/>
<gene>
    <name evidence="2" type="ORF">WFZ85_04655</name>
</gene>
<dbReference type="Proteomes" id="UP001460072">
    <property type="component" value="Unassembled WGS sequence"/>
</dbReference>
<reference evidence="2 3" key="1">
    <citation type="submission" date="2024-03" db="EMBL/GenBank/DDBJ databases">
        <title>Two novel species of the genus Flavobacterium exhibiting potentially degradation of complex polysaccharides.</title>
        <authorList>
            <person name="Lian X."/>
        </authorList>
    </citation>
    <scope>NUCLEOTIDE SEQUENCE [LARGE SCALE GENOMIC DNA]</scope>
    <source>
        <strain evidence="3">j3</strain>
    </source>
</reference>
<evidence type="ECO:0000313" key="2">
    <source>
        <dbReference type="EMBL" id="MEM0541893.1"/>
    </source>
</evidence>
<feature type="chain" id="PRO_5045452917" evidence="1">
    <location>
        <begin position="21"/>
        <end position="208"/>
    </location>
</feature>
<dbReference type="RefSeq" id="WP_342695117.1">
    <property type="nucleotide sequence ID" value="NZ_JBCGDO010000004.1"/>
</dbReference>
<protein>
    <submittedName>
        <fullName evidence="2">Uncharacterized protein</fullName>
    </submittedName>
</protein>
<sequence>MIKLKLLTLFCFCNATNLFSQTTTTKDEIQIEIVKSKLVDNESVFGIRQLSVTSEKLKKIMIKTKIKSTIDKTKLSAFYLLDVKNKIRYRLADYKGYTGFIGYPELIPLRKERFFDEKGAEIEGYGWPIYDESVKDYFNDYDIEGYNNFEMKINFGSEKKPKLGVVYFGETSYDKFTAELFFAIIVEHKDSDYELYYKDEKISDIKFK</sequence>
<evidence type="ECO:0000313" key="3">
    <source>
        <dbReference type="Proteomes" id="UP001460072"/>
    </source>
</evidence>
<feature type="signal peptide" evidence="1">
    <location>
        <begin position="1"/>
        <end position="20"/>
    </location>
</feature>
<dbReference type="EMBL" id="JBCGDO010000004">
    <property type="protein sequence ID" value="MEM0541893.1"/>
    <property type="molecule type" value="Genomic_DNA"/>
</dbReference>
<comment type="caution">
    <text evidence="2">The sequence shown here is derived from an EMBL/GenBank/DDBJ whole genome shotgun (WGS) entry which is preliminary data.</text>
</comment>
<accession>A0ABU9N7G3</accession>
<organism evidence="2 3">
    <name type="scientific">Flavobacterium aureirubrum</name>
    <dbReference type="NCBI Taxonomy" id="3133147"/>
    <lineage>
        <taxon>Bacteria</taxon>
        <taxon>Pseudomonadati</taxon>
        <taxon>Bacteroidota</taxon>
        <taxon>Flavobacteriia</taxon>
        <taxon>Flavobacteriales</taxon>
        <taxon>Flavobacteriaceae</taxon>
        <taxon>Flavobacterium</taxon>
    </lineage>
</organism>